<sequence>VVLGGQMLAVTGMLQKEGDVVHLVAKEITDLSGMLADVANRSLHDVDTQQQEAHSELIAVKSRNFH</sequence>
<gene>
    <name evidence="1" type="ORF">AD952_14100</name>
</gene>
<feature type="non-terminal residue" evidence="1">
    <location>
        <position position="1"/>
    </location>
</feature>
<evidence type="ECO:0000313" key="1">
    <source>
        <dbReference type="EMBL" id="KXV69809.1"/>
    </source>
</evidence>
<reference evidence="1 2" key="1">
    <citation type="submission" date="2015-06" db="EMBL/GenBank/DDBJ databases">
        <title>Improved classification and identification of acetic acid bacteria using matrix-assisted laser desorption/ionization time-of-flight mass spectrometry; Gluconobacter nephelii and Gluconobacter uchimurae are later heterotypic synonyms of Gluconobacter japonicus and Gluconobacter oxydans, respectively.</title>
        <authorList>
            <person name="Li L."/>
            <person name="Cleenwerck I."/>
            <person name="De Vuyst L."/>
            <person name="Vandamme P."/>
        </authorList>
    </citation>
    <scope>NUCLEOTIDE SEQUENCE [LARGE SCALE GENOMIC DNA]</scope>
    <source>
        <strain evidence="1 2">LMG 1608</strain>
    </source>
</reference>
<evidence type="ECO:0000313" key="2">
    <source>
        <dbReference type="Proteomes" id="UP000075312"/>
    </source>
</evidence>
<proteinExistence type="predicted"/>
<comment type="caution">
    <text evidence="1">The sequence shown here is derived from an EMBL/GenBank/DDBJ whole genome shotgun (WGS) entry which is preliminary data.</text>
</comment>
<protein>
    <submittedName>
        <fullName evidence="1">DNA polymerase</fullName>
    </submittedName>
</protein>
<dbReference type="Proteomes" id="UP000075312">
    <property type="component" value="Unassembled WGS sequence"/>
</dbReference>
<accession>A0A149UP83</accession>
<dbReference type="EMBL" id="LHZY01000108">
    <property type="protein sequence ID" value="KXV69809.1"/>
    <property type="molecule type" value="Genomic_DNA"/>
</dbReference>
<name>A0A149UP83_9PROT</name>
<organism evidence="1 2">
    <name type="scientific">Acetobacter cerevisiae</name>
    <dbReference type="NCBI Taxonomy" id="178900"/>
    <lineage>
        <taxon>Bacteria</taxon>
        <taxon>Pseudomonadati</taxon>
        <taxon>Pseudomonadota</taxon>
        <taxon>Alphaproteobacteria</taxon>
        <taxon>Acetobacterales</taxon>
        <taxon>Acetobacteraceae</taxon>
        <taxon>Acetobacter</taxon>
    </lineage>
</organism>
<dbReference type="AlphaFoldDB" id="A0A149UP83"/>
<dbReference type="PATRIC" id="fig|178900.6.peg.80"/>